<organism evidence="2 3">
    <name type="scientific">Glossina austeni</name>
    <name type="common">Savannah tsetse fly</name>
    <dbReference type="NCBI Taxonomy" id="7395"/>
    <lineage>
        <taxon>Eukaryota</taxon>
        <taxon>Metazoa</taxon>
        <taxon>Ecdysozoa</taxon>
        <taxon>Arthropoda</taxon>
        <taxon>Hexapoda</taxon>
        <taxon>Insecta</taxon>
        <taxon>Pterygota</taxon>
        <taxon>Neoptera</taxon>
        <taxon>Endopterygota</taxon>
        <taxon>Diptera</taxon>
        <taxon>Brachycera</taxon>
        <taxon>Muscomorpha</taxon>
        <taxon>Hippoboscoidea</taxon>
        <taxon>Glossinidae</taxon>
        <taxon>Glossina</taxon>
    </lineage>
</organism>
<proteinExistence type="predicted"/>
<keyword evidence="1" id="KW-0812">Transmembrane</keyword>
<keyword evidence="1" id="KW-0472">Membrane</keyword>
<feature type="transmembrane region" description="Helical" evidence="1">
    <location>
        <begin position="15"/>
        <end position="36"/>
    </location>
</feature>
<name>A0A1A9V5A5_GLOAU</name>
<sequence>MWMSMNPHDTLAAEFTFNMSLGLIYSAFTGVANTFVHPNFHLVRSTSTCPVCNQLLQRRCPQSSAGGMPSIKFGGDQHYRISNPLCFDFNKKFEAIVVQPHVASR</sequence>
<evidence type="ECO:0000313" key="3">
    <source>
        <dbReference type="Proteomes" id="UP000078200"/>
    </source>
</evidence>
<dbReference type="VEuPathDB" id="VectorBase:GAUT026441"/>
<evidence type="ECO:0000256" key="1">
    <source>
        <dbReference type="SAM" id="Phobius"/>
    </source>
</evidence>
<evidence type="ECO:0000313" key="2">
    <source>
        <dbReference type="EnsemblMetazoa" id="GAUT026441-PA"/>
    </source>
</evidence>
<dbReference type="Proteomes" id="UP000078200">
    <property type="component" value="Unassembled WGS sequence"/>
</dbReference>
<protein>
    <submittedName>
        <fullName evidence="2">Uncharacterized protein</fullName>
    </submittedName>
</protein>
<dbReference type="EnsemblMetazoa" id="GAUT026441-RA">
    <property type="protein sequence ID" value="GAUT026441-PA"/>
    <property type="gene ID" value="GAUT026441"/>
</dbReference>
<keyword evidence="3" id="KW-1185">Reference proteome</keyword>
<accession>A0A1A9V5A5</accession>
<dbReference type="AlphaFoldDB" id="A0A1A9V5A5"/>
<reference evidence="2" key="1">
    <citation type="submission" date="2020-05" db="UniProtKB">
        <authorList>
            <consortium name="EnsemblMetazoa"/>
        </authorList>
    </citation>
    <scope>IDENTIFICATION</scope>
    <source>
        <strain evidence="2">TTRI</strain>
    </source>
</reference>
<keyword evidence="1" id="KW-1133">Transmembrane helix</keyword>